<feature type="transmembrane region" description="Helical" evidence="6">
    <location>
        <begin position="242"/>
        <end position="262"/>
    </location>
</feature>
<keyword evidence="3 6" id="KW-0812">Transmembrane</keyword>
<keyword evidence="5 6" id="KW-0472">Membrane</keyword>
<sequence length="367" mass="42537">MKRLLKSLKINWLSSFYAPGFYLLLSLGCISVTFLILQATSFAQRVVAVIFLLFFCFLLIYKFPQYRQLLGLFLGIISLITLLNQQTSETKIGEPIQIYSDQVKVSDQFFYGEGRIGKNKVLISGSINKSLEKELNRFGGCYLVNYKAKVEQIMPATNPGEFDYQKYYRSKKIRERVKLESYELYPKKITIFDWIHILRKRLIDYFEKMPQFTRFFANEMVLAQNPSPENEVLLNSYRDLGIIHLLSISGLHVSLYILGIMWLGTIMKRTEEELTIFCVLFLIIEILLSNFQAGFVRASLSYFWNVFFKRKKIMISSGDKLGIVALTHLILNPLLFLNSGAILSYLLVFGLEISKDFKTIKQNIVLN</sequence>
<feature type="transmembrane region" description="Helical" evidence="6">
    <location>
        <begin position="274"/>
        <end position="300"/>
    </location>
</feature>
<evidence type="ECO:0000259" key="7">
    <source>
        <dbReference type="Pfam" id="PF03772"/>
    </source>
</evidence>
<evidence type="ECO:0000313" key="8">
    <source>
        <dbReference type="EMBL" id="PAB53796.1"/>
    </source>
</evidence>
<dbReference type="GO" id="GO:0005886">
    <property type="term" value="C:plasma membrane"/>
    <property type="evidence" value="ECO:0007669"/>
    <property type="project" value="UniProtKB-SubCell"/>
</dbReference>
<dbReference type="NCBIfam" id="TIGR00360">
    <property type="entry name" value="ComEC_N-term"/>
    <property type="match status" value="1"/>
</dbReference>
<evidence type="ECO:0000256" key="3">
    <source>
        <dbReference type="ARBA" id="ARBA00022692"/>
    </source>
</evidence>
<evidence type="ECO:0000313" key="9">
    <source>
        <dbReference type="Proteomes" id="UP000216448"/>
    </source>
</evidence>
<evidence type="ECO:0000256" key="6">
    <source>
        <dbReference type="SAM" id="Phobius"/>
    </source>
</evidence>
<reference evidence="8 9" key="1">
    <citation type="submission" date="2017-05" db="EMBL/GenBank/DDBJ databases">
        <title>Lactobacillus johnsonii from commercial turkeys.</title>
        <authorList>
            <person name="Johnson T.J."/>
            <person name="Youmans B."/>
        </authorList>
    </citation>
    <scope>NUCLEOTIDE SEQUENCE [LARGE SCALE GENOMIC DNA]</scope>
    <source>
        <strain evidence="8 9">UMNLJ54</strain>
    </source>
</reference>
<dbReference type="InterPro" id="IPR004477">
    <property type="entry name" value="ComEC_N"/>
</dbReference>
<keyword evidence="4 6" id="KW-1133">Transmembrane helix</keyword>
<evidence type="ECO:0000256" key="1">
    <source>
        <dbReference type="ARBA" id="ARBA00004651"/>
    </source>
</evidence>
<protein>
    <submittedName>
        <fullName evidence="8">Competence protein ComEC</fullName>
    </submittedName>
</protein>
<feature type="domain" description="ComEC/Rec2-related protein" evidence="7">
    <location>
        <begin position="234"/>
        <end position="352"/>
    </location>
</feature>
<organism evidence="8 9">
    <name type="scientific">Lactobacillus johnsonii</name>
    <dbReference type="NCBI Taxonomy" id="33959"/>
    <lineage>
        <taxon>Bacteria</taxon>
        <taxon>Bacillati</taxon>
        <taxon>Bacillota</taxon>
        <taxon>Bacilli</taxon>
        <taxon>Lactobacillales</taxon>
        <taxon>Lactobacillaceae</taxon>
        <taxon>Lactobacillus</taxon>
    </lineage>
</organism>
<dbReference type="PANTHER" id="PTHR30619">
    <property type="entry name" value="DNA INTERNALIZATION/COMPETENCE PROTEIN COMEC/REC2"/>
    <property type="match status" value="1"/>
</dbReference>
<dbReference type="RefSeq" id="WP_143445659.1">
    <property type="nucleotide sequence ID" value="NZ_NIBB01000001.1"/>
</dbReference>
<dbReference type="PROSITE" id="PS51257">
    <property type="entry name" value="PROKAR_LIPOPROTEIN"/>
    <property type="match status" value="1"/>
</dbReference>
<evidence type="ECO:0000256" key="5">
    <source>
        <dbReference type="ARBA" id="ARBA00023136"/>
    </source>
</evidence>
<feature type="non-terminal residue" evidence="8">
    <location>
        <position position="367"/>
    </location>
</feature>
<comment type="subcellular location">
    <subcellularLocation>
        <location evidence="1">Cell membrane</location>
        <topology evidence="1">Multi-pass membrane protein</topology>
    </subcellularLocation>
</comment>
<feature type="transmembrane region" description="Helical" evidence="6">
    <location>
        <begin position="42"/>
        <end position="61"/>
    </location>
</feature>
<name>A0AAX0PY50_LACJH</name>
<evidence type="ECO:0000256" key="4">
    <source>
        <dbReference type="ARBA" id="ARBA00022989"/>
    </source>
</evidence>
<dbReference type="Pfam" id="PF03772">
    <property type="entry name" value="Competence"/>
    <property type="match status" value="1"/>
</dbReference>
<comment type="caution">
    <text evidence="8">The sequence shown here is derived from an EMBL/GenBank/DDBJ whole genome shotgun (WGS) entry which is preliminary data.</text>
</comment>
<dbReference type="Proteomes" id="UP000216448">
    <property type="component" value="Unassembled WGS sequence"/>
</dbReference>
<accession>A0AAX0PY50</accession>
<feature type="transmembrane region" description="Helical" evidence="6">
    <location>
        <begin position="12"/>
        <end position="36"/>
    </location>
</feature>
<dbReference type="AlphaFoldDB" id="A0AAX0PY50"/>
<gene>
    <name evidence="8" type="ORF">A3P64_00005</name>
</gene>
<feature type="transmembrane region" description="Helical" evidence="6">
    <location>
        <begin position="321"/>
        <end position="348"/>
    </location>
</feature>
<keyword evidence="2" id="KW-1003">Cell membrane</keyword>
<dbReference type="EMBL" id="NIBB01000001">
    <property type="protein sequence ID" value="PAB53796.1"/>
    <property type="molecule type" value="Genomic_DNA"/>
</dbReference>
<dbReference type="InterPro" id="IPR052159">
    <property type="entry name" value="Competence_DNA_uptake"/>
</dbReference>
<dbReference type="PANTHER" id="PTHR30619:SF7">
    <property type="entry name" value="BETA-LACTAMASE DOMAIN PROTEIN"/>
    <property type="match status" value="1"/>
</dbReference>
<evidence type="ECO:0000256" key="2">
    <source>
        <dbReference type="ARBA" id="ARBA00022475"/>
    </source>
</evidence>
<proteinExistence type="predicted"/>